<evidence type="ECO:0000259" key="4">
    <source>
        <dbReference type="Pfam" id="PF25967"/>
    </source>
</evidence>
<reference evidence="5" key="1">
    <citation type="journal article" date="2023" name="Comput. Struct. Biotechnol. J.">
        <title>Discovery of a novel marine Bacteroidetes with a rich repertoire of carbohydrate-active enzymes.</title>
        <authorList>
            <person name="Chen B."/>
            <person name="Liu G."/>
            <person name="Chen Q."/>
            <person name="Wang H."/>
            <person name="Liu L."/>
            <person name="Tang K."/>
        </authorList>
    </citation>
    <scope>NUCLEOTIDE SEQUENCE</scope>
    <source>
        <strain evidence="5">TK19036</strain>
    </source>
</reference>
<dbReference type="Gene3D" id="1.10.287.470">
    <property type="entry name" value="Helix hairpin bin"/>
    <property type="match status" value="1"/>
</dbReference>
<accession>A0AA49GR27</accession>
<feature type="domain" description="Multidrug resistance protein MdtA-like C-terminal permuted SH3" evidence="4">
    <location>
        <begin position="350"/>
        <end position="403"/>
    </location>
</feature>
<dbReference type="GO" id="GO:0030313">
    <property type="term" value="C:cell envelope"/>
    <property type="evidence" value="ECO:0007669"/>
    <property type="project" value="UniProtKB-SubCell"/>
</dbReference>
<dbReference type="InterPro" id="IPR050465">
    <property type="entry name" value="UPF0194_transport"/>
</dbReference>
<dbReference type="Gene3D" id="2.40.50.100">
    <property type="match status" value="1"/>
</dbReference>
<feature type="transmembrane region" description="Helical" evidence="3">
    <location>
        <begin position="12"/>
        <end position="33"/>
    </location>
</feature>
<evidence type="ECO:0000256" key="1">
    <source>
        <dbReference type="ARBA" id="ARBA00004196"/>
    </source>
</evidence>
<reference evidence="5" key="2">
    <citation type="journal article" date="2024" name="Antonie Van Leeuwenhoek">
        <title>Roseihalotalea indica gen. nov., sp. nov., a halophilic Bacteroidetes from mesopelagic Southwest Indian Ocean with higher carbohydrate metabolic potential.</title>
        <authorList>
            <person name="Chen B."/>
            <person name="Zhang M."/>
            <person name="Lin D."/>
            <person name="Ye J."/>
            <person name="Tang K."/>
        </authorList>
    </citation>
    <scope>NUCLEOTIDE SEQUENCE</scope>
    <source>
        <strain evidence="5">TK19036</strain>
    </source>
</reference>
<dbReference type="AlphaFoldDB" id="A0AA49GR27"/>
<dbReference type="EMBL" id="CP120682">
    <property type="protein sequence ID" value="WKN38923.1"/>
    <property type="molecule type" value="Genomic_DNA"/>
</dbReference>
<evidence type="ECO:0000256" key="3">
    <source>
        <dbReference type="SAM" id="Phobius"/>
    </source>
</evidence>
<evidence type="ECO:0000256" key="2">
    <source>
        <dbReference type="ARBA" id="ARBA00023054"/>
    </source>
</evidence>
<dbReference type="PANTHER" id="PTHR32347">
    <property type="entry name" value="EFFLUX SYSTEM COMPONENT YKNX-RELATED"/>
    <property type="match status" value="1"/>
</dbReference>
<comment type="subcellular location">
    <subcellularLocation>
        <location evidence="1">Cell envelope</location>
    </subcellularLocation>
</comment>
<protein>
    <submittedName>
        <fullName evidence="5">Efflux RND transporter periplasmic adaptor subunit</fullName>
    </submittedName>
</protein>
<name>A0AA49GR27_9BACT</name>
<keyword evidence="3" id="KW-1133">Transmembrane helix</keyword>
<proteinExistence type="predicted"/>
<evidence type="ECO:0000313" key="5">
    <source>
        <dbReference type="EMBL" id="WKN38923.1"/>
    </source>
</evidence>
<keyword evidence="3" id="KW-0812">Transmembrane</keyword>
<dbReference type="Gene3D" id="2.40.420.20">
    <property type="match status" value="1"/>
</dbReference>
<keyword evidence="3" id="KW-0472">Membrane</keyword>
<keyword evidence="2" id="KW-0175">Coiled coil</keyword>
<dbReference type="InterPro" id="IPR058627">
    <property type="entry name" value="MdtA-like_C"/>
</dbReference>
<dbReference type="SUPFAM" id="SSF111369">
    <property type="entry name" value="HlyD-like secretion proteins"/>
    <property type="match status" value="1"/>
</dbReference>
<organism evidence="5">
    <name type="scientific">Roseihalotalea indica</name>
    <dbReference type="NCBI Taxonomy" id="2867963"/>
    <lineage>
        <taxon>Bacteria</taxon>
        <taxon>Pseudomonadati</taxon>
        <taxon>Bacteroidota</taxon>
        <taxon>Cytophagia</taxon>
        <taxon>Cytophagales</taxon>
        <taxon>Catalimonadaceae</taxon>
        <taxon>Roseihalotalea</taxon>
    </lineage>
</organism>
<dbReference type="Gene3D" id="2.40.30.170">
    <property type="match status" value="1"/>
</dbReference>
<dbReference type="PANTHER" id="PTHR32347:SF23">
    <property type="entry name" value="BLL5650 PROTEIN"/>
    <property type="match status" value="1"/>
</dbReference>
<sequence>MDRKIKKKTWTTGRIVAIGLGLIFVSFILYSFLFADNRSKLNVDEEKITISTVEHDVFQERIPETGIVMPSQTIYMDAVEGGVVKEIILESGALVEKGDTIMKLDNSNLRLDVMNREGQFYEQLTMLRNTRLQLDQNDLNQKAQLAQVDYQLQLLAPQFRRYKELASKKLISQRELEEVEEQYEYNKRLKELTYRSYQSDSLARAAQLRQIGMSEERMLMSLEAVAKILDNLVLTAPTDGLLTTPDWEPGQSITPGERLGQVALLDSYKVRVAIDELYLPRIDVGQQGTFDFAGETYRLEIYKKYPTVSEGNFEVDMKFVGEVPSGIRRGQSLRIRLELGSSEEALLLATGGFFRDTGGNWVFVLNNDGSRAYKRDIRLGRKNPENYEVLEGLEAGEKVITSSYENFGDNEVLVF</sequence>
<gene>
    <name evidence="5" type="ORF">K4G66_09425</name>
</gene>
<dbReference type="Pfam" id="PF25967">
    <property type="entry name" value="RND-MFP_C"/>
    <property type="match status" value="1"/>
</dbReference>